<dbReference type="Proteomes" id="UP000683401">
    <property type="component" value="Chromosome"/>
</dbReference>
<name>A0ABX8HQG6_9PSED</name>
<evidence type="ECO:0000259" key="2">
    <source>
        <dbReference type="Pfam" id="PF04865"/>
    </source>
</evidence>
<dbReference type="PANTHER" id="PTHR37829">
    <property type="entry name" value="PHAGE-LIKE ELEMENT PBSX PROTEIN XKDT"/>
    <property type="match status" value="1"/>
</dbReference>
<keyword evidence="6" id="KW-1185">Reference proteome</keyword>
<evidence type="ECO:0000313" key="6">
    <source>
        <dbReference type="Proteomes" id="UP000683401"/>
    </source>
</evidence>
<dbReference type="InterPro" id="IPR058530">
    <property type="entry name" value="Baseplate_J-like_C"/>
</dbReference>
<reference evidence="6" key="1">
    <citation type="submission" date="2021-06" db="EMBL/GenBank/DDBJ databases">
        <title>Identification of Pseudomonas cichorii causing bacterial leaf black spot of flue-cured tobacco, a new disease in China.</title>
        <authorList>
            <person name="Lu C.-H."/>
        </authorList>
    </citation>
    <scope>NUCLEOTIDE SEQUENCE [LARGE SCALE GENOMIC DNA]</scope>
    <source>
        <strain evidence="6">LJ2</strain>
    </source>
</reference>
<dbReference type="PANTHER" id="PTHR37829:SF3">
    <property type="entry name" value="PROTEIN JAYE-RELATED"/>
    <property type="match status" value="1"/>
</dbReference>
<dbReference type="Pfam" id="PF04865">
    <property type="entry name" value="Baseplate_J"/>
    <property type="match status" value="1"/>
</dbReference>
<evidence type="ECO:0000259" key="3">
    <source>
        <dbReference type="Pfam" id="PF26078"/>
    </source>
</evidence>
<sequence length="346" mass="37054">MPFETPTLPALISRTQVDLADEALRQSDARVLSRAHSGAAYGLYGYQRWIADQILPDTADDETLERQAILRLRQARNAAQPATGSVRFTAAAGAVLDADTVLQFSDGRTYRVTQGLTTVSGNNVTTVEAVEAGILGNADAGLVMTAVQPIEGIDSSFTVLADGLTGGIAQESIESLRSRVVRSYRVIPHGGNQDDYVTWALEVPGVTRAWCVSRYMGPGTVAVFVMRDNDVSPIPDPEQLEQVAAYIELLRPVTSELYVLAPLQKPVIYTINLFPDTSVVRSAVEAQLLDLHNREAGLGETLLLTHIAEAISGATGEADHVLLSPTANVQAAANELLTFGGILWSS</sequence>
<dbReference type="InterPro" id="IPR006949">
    <property type="entry name" value="Barrel_Baseplate_J-like"/>
</dbReference>
<dbReference type="InterPro" id="IPR058531">
    <property type="entry name" value="Baseplate_J_M"/>
</dbReference>
<evidence type="ECO:0000313" key="5">
    <source>
        <dbReference type="EMBL" id="QWU82657.1"/>
    </source>
</evidence>
<dbReference type="Pfam" id="PF26078">
    <property type="entry name" value="Baseplate_J_M"/>
    <property type="match status" value="1"/>
</dbReference>
<protein>
    <submittedName>
        <fullName evidence="5">Baseplate J/gp47 family protein</fullName>
    </submittedName>
</protein>
<comment type="similarity">
    <text evidence="1">Belongs to the Mu gp47/PBSX XkdT family.</text>
</comment>
<evidence type="ECO:0000256" key="1">
    <source>
        <dbReference type="ARBA" id="ARBA00038087"/>
    </source>
</evidence>
<organism evidence="5 6">
    <name type="scientific">Pseudomonas lijiangensis</name>
    <dbReference type="NCBI Taxonomy" id="2995658"/>
    <lineage>
        <taxon>Bacteria</taxon>
        <taxon>Pseudomonadati</taxon>
        <taxon>Pseudomonadota</taxon>
        <taxon>Gammaproteobacteria</taxon>
        <taxon>Pseudomonadales</taxon>
        <taxon>Pseudomonadaceae</taxon>
        <taxon>Pseudomonas</taxon>
    </lineage>
</organism>
<dbReference type="InterPro" id="IPR052399">
    <property type="entry name" value="Phage_Baseplate_Assmbl_Protein"/>
</dbReference>
<feature type="domain" description="Baseplate J-like C-terminal" evidence="4">
    <location>
        <begin position="270"/>
        <end position="345"/>
    </location>
</feature>
<dbReference type="Pfam" id="PF26079">
    <property type="entry name" value="Baseplate_J_C"/>
    <property type="match status" value="1"/>
</dbReference>
<gene>
    <name evidence="5" type="ORF">KQP88_22105</name>
</gene>
<dbReference type="RefSeq" id="WP_216704163.1">
    <property type="nucleotide sequence ID" value="NZ_CP076668.1"/>
</dbReference>
<feature type="domain" description="Baseplate protein J-like barrel" evidence="2">
    <location>
        <begin position="85"/>
        <end position="158"/>
    </location>
</feature>
<feature type="domain" description="Baseplate J-like central" evidence="3">
    <location>
        <begin position="188"/>
        <end position="261"/>
    </location>
</feature>
<proteinExistence type="inferred from homology"/>
<dbReference type="EMBL" id="CP076668">
    <property type="protein sequence ID" value="QWU82657.1"/>
    <property type="molecule type" value="Genomic_DNA"/>
</dbReference>
<accession>A0ABX8HQG6</accession>
<evidence type="ECO:0000259" key="4">
    <source>
        <dbReference type="Pfam" id="PF26079"/>
    </source>
</evidence>